<comment type="similarity">
    <text evidence="2">Belongs to the CitM (TC 2.A.11) transporter family.</text>
</comment>
<dbReference type="CDD" id="cd01116">
    <property type="entry name" value="P_permease"/>
    <property type="match status" value="1"/>
</dbReference>
<sequence>MPEHIQIYFASAVFLITYAIIVSEKIHRAVIALVGAALIALTKILDPEEAVHAIDFNTIGLLVGMMIIVGITRQTGVFEYLAIKAAKSSKGEPLKIMAALSLVTAVLSALLDNVTTVLLIVPVTFAIAQKLQISPIPILIAEIISSNIGGTATLIGDPPNIMIGSATHLGFMDFIINLTPIVVVIYVVTLTLLRLIYRTQLVADPARQKTIMELNENDELKDMKLLRKCLLVLGLTIFGFVMHQYVHLESSVIALTGASLLLLISKEDPEHALHAVEWPVIFFFIGLFVLVGSLEKVGVIEAIAETAMEITGGVMIPTAMLILWLSGIASAFVDNIPFVATMIPLIKDMGELMGVTDPAALNLFWWSLSLGACLGGNGTIIGASANVVVIGMAEKRGSHITFMGFFKVAFPLMLVSLVLSSAYMLLWHIYPETITIVVTLLFGIAVAVAFIPINKALEKSAAQAKAKKSAQL</sequence>
<dbReference type="RefSeq" id="WP_092481433.1">
    <property type="nucleotide sequence ID" value="NZ_FOYM01000001.1"/>
</dbReference>
<keyword evidence="5 8" id="KW-0812">Transmembrane</keyword>
<evidence type="ECO:0000256" key="5">
    <source>
        <dbReference type="ARBA" id="ARBA00022692"/>
    </source>
</evidence>
<feature type="transmembrane region" description="Helical" evidence="8">
    <location>
        <begin position="6"/>
        <end position="22"/>
    </location>
</feature>
<dbReference type="PANTHER" id="PTHR43568">
    <property type="entry name" value="P PROTEIN"/>
    <property type="match status" value="1"/>
</dbReference>
<feature type="transmembrane region" description="Helical" evidence="8">
    <location>
        <begin position="229"/>
        <end position="246"/>
    </location>
</feature>
<reference evidence="11" key="1">
    <citation type="submission" date="2016-10" db="EMBL/GenBank/DDBJ databases">
        <authorList>
            <person name="Varghese N."/>
            <person name="Submissions S."/>
        </authorList>
    </citation>
    <scope>NUCLEOTIDE SEQUENCE [LARGE SCALE GENOMIC DNA]</scope>
    <source>
        <strain evidence="11">DSM 3669</strain>
    </source>
</reference>
<feature type="transmembrane region" description="Helical" evidence="8">
    <location>
        <begin position="93"/>
        <end position="111"/>
    </location>
</feature>
<feature type="transmembrane region" description="Helical" evidence="8">
    <location>
        <begin position="363"/>
        <end position="393"/>
    </location>
</feature>
<dbReference type="Pfam" id="PF03600">
    <property type="entry name" value="CitMHS"/>
    <property type="match status" value="1"/>
</dbReference>
<dbReference type="InterPro" id="IPR000802">
    <property type="entry name" value="Arsenical_pump_ArsB"/>
</dbReference>
<evidence type="ECO:0000259" key="9">
    <source>
        <dbReference type="Pfam" id="PF03600"/>
    </source>
</evidence>
<feature type="domain" description="Citrate transporter-like" evidence="9">
    <location>
        <begin position="18"/>
        <end position="371"/>
    </location>
</feature>
<accession>A0A1I6CN85</accession>
<comment type="subcellular location">
    <subcellularLocation>
        <location evidence="1">Cell membrane</location>
        <topology evidence="1">Multi-pass membrane protein</topology>
    </subcellularLocation>
</comment>
<keyword evidence="7 8" id="KW-0472">Membrane</keyword>
<feature type="transmembrane region" description="Helical" evidence="8">
    <location>
        <begin position="321"/>
        <end position="343"/>
    </location>
</feature>
<gene>
    <name evidence="10" type="ORF">SAMN05660706_10120</name>
</gene>
<feature type="transmembrane region" description="Helical" evidence="8">
    <location>
        <begin position="174"/>
        <end position="197"/>
    </location>
</feature>
<feature type="transmembrane region" description="Helical" evidence="8">
    <location>
        <begin position="278"/>
        <end position="300"/>
    </location>
</feature>
<feature type="transmembrane region" description="Helical" evidence="8">
    <location>
        <begin position="405"/>
        <end position="427"/>
    </location>
</feature>
<evidence type="ECO:0000256" key="6">
    <source>
        <dbReference type="ARBA" id="ARBA00022989"/>
    </source>
</evidence>
<dbReference type="PANTHER" id="PTHR43568:SF1">
    <property type="entry name" value="P PROTEIN"/>
    <property type="match status" value="1"/>
</dbReference>
<organism evidence="10 11">
    <name type="scientific">Desulfoscipio geothermicus DSM 3669</name>
    <dbReference type="NCBI Taxonomy" id="1121426"/>
    <lineage>
        <taxon>Bacteria</taxon>
        <taxon>Bacillati</taxon>
        <taxon>Bacillota</taxon>
        <taxon>Clostridia</taxon>
        <taxon>Eubacteriales</taxon>
        <taxon>Desulfallaceae</taxon>
        <taxon>Desulfoscipio</taxon>
    </lineage>
</organism>
<keyword evidence="3" id="KW-0813">Transport</keyword>
<name>A0A1I6CN85_9FIRM</name>
<dbReference type="InterPro" id="IPR004680">
    <property type="entry name" value="Cit_transptr-like_dom"/>
</dbReference>
<keyword evidence="4" id="KW-1003">Cell membrane</keyword>
<dbReference type="Proteomes" id="UP000199584">
    <property type="component" value="Unassembled WGS sequence"/>
</dbReference>
<feature type="transmembrane region" description="Helical" evidence="8">
    <location>
        <begin position="51"/>
        <end position="72"/>
    </location>
</feature>
<dbReference type="GO" id="GO:0005886">
    <property type="term" value="C:plasma membrane"/>
    <property type="evidence" value="ECO:0007669"/>
    <property type="project" value="UniProtKB-SubCell"/>
</dbReference>
<feature type="transmembrane region" description="Helical" evidence="8">
    <location>
        <begin position="433"/>
        <end position="453"/>
    </location>
</feature>
<keyword evidence="6 8" id="KW-1133">Transmembrane helix</keyword>
<evidence type="ECO:0000256" key="1">
    <source>
        <dbReference type="ARBA" id="ARBA00004651"/>
    </source>
</evidence>
<protein>
    <submittedName>
        <fullName evidence="10">Possible tyrosine transporter P-protein</fullName>
    </submittedName>
</protein>
<evidence type="ECO:0000313" key="10">
    <source>
        <dbReference type="EMBL" id="SFQ94640.1"/>
    </source>
</evidence>
<evidence type="ECO:0000256" key="8">
    <source>
        <dbReference type="SAM" id="Phobius"/>
    </source>
</evidence>
<evidence type="ECO:0000256" key="7">
    <source>
        <dbReference type="ARBA" id="ARBA00023136"/>
    </source>
</evidence>
<dbReference type="EMBL" id="FOYM01000001">
    <property type="protein sequence ID" value="SFQ94640.1"/>
    <property type="molecule type" value="Genomic_DNA"/>
</dbReference>
<proteinExistence type="inferred from homology"/>
<dbReference type="GO" id="GO:0015105">
    <property type="term" value="F:arsenite transmembrane transporter activity"/>
    <property type="evidence" value="ECO:0007669"/>
    <property type="project" value="InterPro"/>
</dbReference>
<evidence type="ECO:0000256" key="2">
    <source>
        <dbReference type="ARBA" id="ARBA00009843"/>
    </source>
</evidence>
<keyword evidence="11" id="KW-1185">Reference proteome</keyword>
<evidence type="ECO:0000313" key="11">
    <source>
        <dbReference type="Proteomes" id="UP000199584"/>
    </source>
</evidence>
<dbReference type="AlphaFoldDB" id="A0A1I6CN85"/>
<evidence type="ECO:0000256" key="4">
    <source>
        <dbReference type="ARBA" id="ARBA00022475"/>
    </source>
</evidence>
<dbReference type="OrthoDB" id="9765532at2"/>
<dbReference type="InterPro" id="IPR051475">
    <property type="entry name" value="Diverse_Ion_Transporter"/>
</dbReference>
<evidence type="ECO:0000256" key="3">
    <source>
        <dbReference type="ARBA" id="ARBA00022448"/>
    </source>
</evidence>
<dbReference type="PRINTS" id="PR00758">
    <property type="entry name" value="ARSENICPUMP"/>
</dbReference>